<proteinExistence type="predicted"/>
<dbReference type="eggNOG" id="KOG4308">
    <property type="taxonomic scope" value="Eukaryota"/>
</dbReference>
<organism evidence="2">
    <name type="scientific">Guillardia theta (strain CCMP2712)</name>
    <name type="common">Cryptophyte</name>
    <dbReference type="NCBI Taxonomy" id="905079"/>
    <lineage>
        <taxon>Eukaryota</taxon>
        <taxon>Cryptophyceae</taxon>
        <taxon>Pyrenomonadales</taxon>
        <taxon>Geminigeraceae</taxon>
        <taxon>Guillardia</taxon>
    </lineage>
</organism>
<dbReference type="OrthoDB" id="78308at2759"/>
<dbReference type="AlphaFoldDB" id="L1IKU4"/>
<dbReference type="HOGENOM" id="CLU_458181_0_0_1"/>
<reference evidence="2 4" key="1">
    <citation type="journal article" date="2012" name="Nature">
        <title>Algal genomes reveal evolutionary mosaicism and the fate of nucleomorphs.</title>
        <authorList>
            <consortium name="DOE Joint Genome Institute"/>
            <person name="Curtis B.A."/>
            <person name="Tanifuji G."/>
            <person name="Burki F."/>
            <person name="Gruber A."/>
            <person name="Irimia M."/>
            <person name="Maruyama S."/>
            <person name="Arias M.C."/>
            <person name="Ball S.G."/>
            <person name="Gile G.H."/>
            <person name="Hirakawa Y."/>
            <person name="Hopkins J.F."/>
            <person name="Kuo A."/>
            <person name="Rensing S.A."/>
            <person name="Schmutz J."/>
            <person name="Symeonidi A."/>
            <person name="Elias M."/>
            <person name="Eveleigh R.J."/>
            <person name="Herman E.K."/>
            <person name="Klute M.J."/>
            <person name="Nakayama T."/>
            <person name="Obornik M."/>
            <person name="Reyes-Prieto A."/>
            <person name="Armbrust E.V."/>
            <person name="Aves S.J."/>
            <person name="Beiko R.G."/>
            <person name="Coutinho P."/>
            <person name="Dacks J.B."/>
            <person name="Durnford D.G."/>
            <person name="Fast N.M."/>
            <person name="Green B.R."/>
            <person name="Grisdale C.J."/>
            <person name="Hempel F."/>
            <person name="Henrissat B."/>
            <person name="Hoppner M.P."/>
            <person name="Ishida K."/>
            <person name="Kim E."/>
            <person name="Koreny L."/>
            <person name="Kroth P.G."/>
            <person name="Liu Y."/>
            <person name="Malik S.B."/>
            <person name="Maier U.G."/>
            <person name="McRose D."/>
            <person name="Mock T."/>
            <person name="Neilson J.A."/>
            <person name="Onodera N.T."/>
            <person name="Poole A.M."/>
            <person name="Pritham E.J."/>
            <person name="Richards T.A."/>
            <person name="Rocap G."/>
            <person name="Roy S.W."/>
            <person name="Sarai C."/>
            <person name="Schaack S."/>
            <person name="Shirato S."/>
            <person name="Slamovits C.H."/>
            <person name="Spencer D.F."/>
            <person name="Suzuki S."/>
            <person name="Worden A.Z."/>
            <person name="Zauner S."/>
            <person name="Barry K."/>
            <person name="Bell C."/>
            <person name="Bharti A.K."/>
            <person name="Crow J.A."/>
            <person name="Grimwood J."/>
            <person name="Kramer R."/>
            <person name="Lindquist E."/>
            <person name="Lucas S."/>
            <person name="Salamov A."/>
            <person name="McFadden G.I."/>
            <person name="Lane C.E."/>
            <person name="Keeling P.J."/>
            <person name="Gray M.W."/>
            <person name="Grigoriev I.V."/>
            <person name="Archibald J.M."/>
        </authorList>
    </citation>
    <scope>NUCLEOTIDE SEQUENCE</scope>
    <source>
        <strain evidence="2 4">CCMP2712</strain>
    </source>
</reference>
<dbReference type="PANTHER" id="PTHR24110:SF3">
    <property type="entry name" value="CENTROSOMAL PROTEIN OF 78 KDA"/>
    <property type="match status" value="1"/>
</dbReference>
<gene>
    <name evidence="2" type="ORF">GUITHDRAFT_117416</name>
</gene>
<feature type="region of interest" description="Disordered" evidence="1">
    <location>
        <begin position="364"/>
        <end position="390"/>
    </location>
</feature>
<feature type="compositionally biased region" description="Basic and acidic residues" evidence="1">
    <location>
        <begin position="376"/>
        <end position="390"/>
    </location>
</feature>
<name>L1IKU4_GUITC</name>
<dbReference type="RefSeq" id="XP_005823395.1">
    <property type="nucleotide sequence ID" value="XM_005823338.1"/>
</dbReference>
<dbReference type="Proteomes" id="UP000011087">
    <property type="component" value="Unassembled WGS sequence"/>
</dbReference>
<dbReference type="SUPFAM" id="SSF52047">
    <property type="entry name" value="RNI-like"/>
    <property type="match status" value="1"/>
</dbReference>
<dbReference type="EnsemblProtists" id="EKX36415">
    <property type="protein sequence ID" value="EKX36415"/>
    <property type="gene ID" value="GUITHDRAFT_117416"/>
</dbReference>
<dbReference type="InterPro" id="IPR032675">
    <property type="entry name" value="LRR_dom_sf"/>
</dbReference>
<dbReference type="Gene3D" id="3.80.10.10">
    <property type="entry name" value="Ribonuclease Inhibitor"/>
    <property type="match status" value="1"/>
</dbReference>
<evidence type="ECO:0000313" key="2">
    <source>
        <dbReference type="EMBL" id="EKX36415.1"/>
    </source>
</evidence>
<feature type="region of interest" description="Disordered" evidence="1">
    <location>
        <begin position="540"/>
        <end position="576"/>
    </location>
</feature>
<protein>
    <submittedName>
        <fullName evidence="2 3">Uncharacterized protein</fullName>
    </submittedName>
</protein>
<dbReference type="PANTHER" id="PTHR24110">
    <property type="entry name" value="CENTROSOMAL PROTEIN OF 78 KDA"/>
    <property type="match status" value="1"/>
</dbReference>
<feature type="compositionally biased region" description="Basic and acidic residues" evidence="1">
    <location>
        <begin position="540"/>
        <end position="553"/>
    </location>
</feature>
<accession>L1IKU4</accession>
<dbReference type="PaxDb" id="55529-EKX36415"/>
<evidence type="ECO:0000313" key="4">
    <source>
        <dbReference type="Proteomes" id="UP000011087"/>
    </source>
</evidence>
<reference evidence="3" key="3">
    <citation type="submission" date="2015-06" db="UniProtKB">
        <authorList>
            <consortium name="EnsemblProtists"/>
        </authorList>
    </citation>
    <scope>IDENTIFICATION</scope>
</reference>
<feature type="compositionally biased region" description="Polar residues" evidence="1">
    <location>
        <begin position="1"/>
        <end position="13"/>
    </location>
</feature>
<feature type="compositionally biased region" description="Polar residues" evidence="1">
    <location>
        <begin position="565"/>
        <end position="575"/>
    </location>
</feature>
<dbReference type="EMBL" id="JH993074">
    <property type="protein sequence ID" value="EKX36415.1"/>
    <property type="molecule type" value="Genomic_DNA"/>
</dbReference>
<keyword evidence="4" id="KW-1185">Reference proteome</keyword>
<evidence type="ECO:0000256" key="1">
    <source>
        <dbReference type="SAM" id="MobiDB-lite"/>
    </source>
</evidence>
<sequence>MKKVNRNPSGSSKRTVKPVATTSPRPSTASSSAAARELTDRANFVQVKKLVSAFYKTPQELKIPGWDREASRLQLFMHPCDLVPAVEAVSSVVERGGATSMSLVVTVERNGPLTLFYRRKCEIREKNVLTAVEQPEIVPVAAMKLMKTINKSLAMHNLQVLELVGLEIPSPSMVELAQGLSCNKSLATVCFNDSEIGDKGLLAVLPSLQDHPKIARLQLCRTGITDVSGRKLMEILRVQAERQTLLKWENSLRKEAQPSAHGGGVRVIAVSHNDLGSETFLALVNVLGLESSLKEIYARGCNPCLQSSNELQRCLDDTTAIRIFDLREARNVPGWIYDARSHTSLIFERSDLGQHSCSVSSESLQETSQPVIPDPARNRDPASYDGHGARNDDVAMEKFKVKSGMTTESMSSTIKYRDNCVLPCQPREIRSLSDELNASKGTVRGIPRQRSCEDLLGDFARSAAKRRPFRTQLKRVDCLLDDPWNVALLRAHQELITARLDRQQREQGRGDELDSSDDEWTKSLERTIGVIAEKVEALEAARDRKEGSREHGQTLKLPQEDVDCSIQSSRGSRMSDSLELVAGRLEEMWGGDSEED</sequence>
<dbReference type="GeneID" id="17293140"/>
<reference evidence="4" key="2">
    <citation type="submission" date="2012-11" db="EMBL/GenBank/DDBJ databases">
        <authorList>
            <person name="Kuo A."/>
            <person name="Curtis B.A."/>
            <person name="Tanifuji G."/>
            <person name="Burki F."/>
            <person name="Gruber A."/>
            <person name="Irimia M."/>
            <person name="Maruyama S."/>
            <person name="Arias M.C."/>
            <person name="Ball S.G."/>
            <person name="Gile G.H."/>
            <person name="Hirakawa Y."/>
            <person name="Hopkins J.F."/>
            <person name="Rensing S.A."/>
            <person name="Schmutz J."/>
            <person name="Symeonidi A."/>
            <person name="Elias M."/>
            <person name="Eveleigh R.J."/>
            <person name="Herman E.K."/>
            <person name="Klute M.J."/>
            <person name="Nakayama T."/>
            <person name="Obornik M."/>
            <person name="Reyes-Prieto A."/>
            <person name="Armbrust E.V."/>
            <person name="Aves S.J."/>
            <person name="Beiko R.G."/>
            <person name="Coutinho P."/>
            <person name="Dacks J.B."/>
            <person name="Durnford D.G."/>
            <person name="Fast N.M."/>
            <person name="Green B.R."/>
            <person name="Grisdale C."/>
            <person name="Hempe F."/>
            <person name="Henrissat B."/>
            <person name="Hoppner M.P."/>
            <person name="Ishida K.-I."/>
            <person name="Kim E."/>
            <person name="Koreny L."/>
            <person name="Kroth P.G."/>
            <person name="Liu Y."/>
            <person name="Malik S.-B."/>
            <person name="Maier U.G."/>
            <person name="McRose D."/>
            <person name="Mock T."/>
            <person name="Neilson J.A."/>
            <person name="Onodera N.T."/>
            <person name="Poole A.M."/>
            <person name="Pritham E.J."/>
            <person name="Richards T.A."/>
            <person name="Rocap G."/>
            <person name="Roy S.W."/>
            <person name="Sarai C."/>
            <person name="Schaack S."/>
            <person name="Shirato S."/>
            <person name="Slamovits C.H."/>
            <person name="Spencer D.F."/>
            <person name="Suzuki S."/>
            <person name="Worden A.Z."/>
            <person name="Zauner S."/>
            <person name="Barry K."/>
            <person name="Bell C."/>
            <person name="Bharti A.K."/>
            <person name="Crow J.A."/>
            <person name="Grimwood J."/>
            <person name="Kramer R."/>
            <person name="Lindquist E."/>
            <person name="Lucas S."/>
            <person name="Salamov A."/>
            <person name="McFadden G.I."/>
            <person name="Lane C.E."/>
            <person name="Keeling P.J."/>
            <person name="Gray M.W."/>
            <person name="Grigoriev I.V."/>
            <person name="Archibald J.M."/>
        </authorList>
    </citation>
    <scope>NUCLEOTIDE SEQUENCE</scope>
    <source>
        <strain evidence="4">CCMP2712</strain>
    </source>
</reference>
<feature type="compositionally biased region" description="Low complexity" evidence="1">
    <location>
        <begin position="20"/>
        <end position="35"/>
    </location>
</feature>
<evidence type="ECO:0000313" key="3">
    <source>
        <dbReference type="EnsemblProtists" id="EKX36415"/>
    </source>
</evidence>
<feature type="region of interest" description="Disordered" evidence="1">
    <location>
        <begin position="1"/>
        <end position="35"/>
    </location>
</feature>
<dbReference type="KEGG" id="gtt:GUITHDRAFT_117416"/>